<protein>
    <recommendedName>
        <fullName evidence="5">Alkaline proteinase inhibitor/ Outer membrane lipoprotein Omp19 domain-containing protein</fullName>
    </recommendedName>
</protein>
<organism evidence="3 4">
    <name type="scientific">Oleomonas cavernae</name>
    <dbReference type="NCBI Taxonomy" id="2320859"/>
    <lineage>
        <taxon>Bacteria</taxon>
        <taxon>Pseudomonadati</taxon>
        <taxon>Pseudomonadota</taxon>
        <taxon>Alphaproteobacteria</taxon>
        <taxon>Acetobacterales</taxon>
        <taxon>Acetobacteraceae</taxon>
        <taxon>Oleomonas</taxon>
    </lineage>
</organism>
<name>A0A418WF66_9PROT</name>
<dbReference type="RefSeq" id="WP_119779297.1">
    <property type="nucleotide sequence ID" value="NZ_QYUK01000011.1"/>
</dbReference>
<evidence type="ECO:0000313" key="3">
    <source>
        <dbReference type="EMBL" id="RJF88654.1"/>
    </source>
</evidence>
<sequence length="157" mass="16200">MIRALSLAAGIGLLATAAPARADIAPPPTDDSTLVEIVPPGELDGSWRVVTNDKAEIPIVTLDIAHAADEARAAGVFTALPGLCPPATAGDDCEWDGITGEVTDIVLTDTGVLISFNPSAGADDEQNLRLAPQPDGSWTGTLDGQPPRKVKMSRPPE</sequence>
<evidence type="ECO:0000256" key="2">
    <source>
        <dbReference type="SAM" id="SignalP"/>
    </source>
</evidence>
<keyword evidence="4" id="KW-1185">Reference proteome</keyword>
<evidence type="ECO:0000313" key="4">
    <source>
        <dbReference type="Proteomes" id="UP000284605"/>
    </source>
</evidence>
<dbReference type="OrthoDB" id="7275595at2"/>
<evidence type="ECO:0008006" key="5">
    <source>
        <dbReference type="Google" id="ProtNLM"/>
    </source>
</evidence>
<proteinExistence type="predicted"/>
<dbReference type="Proteomes" id="UP000284605">
    <property type="component" value="Unassembled WGS sequence"/>
</dbReference>
<feature type="compositionally biased region" description="Basic residues" evidence="1">
    <location>
        <begin position="148"/>
        <end position="157"/>
    </location>
</feature>
<keyword evidence="2" id="KW-0732">Signal</keyword>
<evidence type="ECO:0000256" key="1">
    <source>
        <dbReference type="SAM" id="MobiDB-lite"/>
    </source>
</evidence>
<feature type="region of interest" description="Disordered" evidence="1">
    <location>
        <begin position="118"/>
        <end position="157"/>
    </location>
</feature>
<dbReference type="EMBL" id="QYUK01000011">
    <property type="protein sequence ID" value="RJF88654.1"/>
    <property type="molecule type" value="Genomic_DNA"/>
</dbReference>
<comment type="caution">
    <text evidence="3">The sequence shown here is derived from an EMBL/GenBank/DDBJ whole genome shotgun (WGS) entry which is preliminary data.</text>
</comment>
<reference evidence="3 4" key="1">
    <citation type="submission" date="2018-09" db="EMBL/GenBank/DDBJ databases">
        <authorList>
            <person name="Zhu H."/>
        </authorList>
    </citation>
    <scope>NUCLEOTIDE SEQUENCE [LARGE SCALE GENOMIC DNA]</scope>
    <source>
        <strain evidence="3 4">K1W22B-8</strain>
    </source>
</reference>
<feature type="chain" id="PRO_5018970571" description="Alkaline proteinase inhibitor/ Outer membrane lipoprotein Omp19 domain-containing protein" evidence="2">
    <location>
        <begin position="23"/>
        <end position="157"/>
    </location>
</feature>
<gene>
    <name evidence="3" type="ORF">D3874_18035</name>
</gene>
<accession>A0A418WF66</accession>
<feature type="signal peptide" evidence="2">
    <location>
        <begin position="1"/>
        <end position="22"/>
    </location>
</feature>
<dbReference type="AlphaFoldDB" id="A0A418WF66"/>